<name>A0ABT5R6U1_9GAMM</name>
<evidence type="ECO:0000313" key="3">
    <source>
        <dbReference type="Proteomes" id="UP001149400"/>
    </source>
</evidence>
<dbReference type="InterPro" id="IPR015942">
    <property type="entry name" value="Asp/Glu/hydantoin_racemase"/>
</dbReference>
<dbReference type="RefSeq" id="WP_274166486.1">
    <property type="nucleotide sequence ID" value="NZ_JAJUBC010000033.1"/>
</dbReference>
<evidence type="ECO:0000313" key="2">
    <source>
        <dbReference type="EMBL" id="MDD1795704.1"/>
    </source>
</evidence>
<dbReference type="Gene3D" id="3.40.50.12500">
    <property type="match status" value="1"/>
</dbReference>
<dbReference type="InterPro" id="IPR052186">
    <property type="entry name" value="Hydantoin_racemase-like"/>
</dbReference>
<evidence type="ECO:0000256" key="1">
    <source>
        <dbReference type="ARBA" id="ARBA00038414"/>
    </source>
</evidence>
<keyword evidence="3" id="KW-1185">Reference proteome</keyword>
<dbReference type="Proteomes" id="UP001149400">
    <property type="component" value="Unassembled WGS sequence"/>
</dbReference>
<dbReference type="PANTHER" id="PTHR28047">
    <property type="entry name" value="PROTEIN DCG1"/>
    <property type="match status" value="1"/>
</dbReference>
<reference evidence="2" key="1">
    <citation type="submission" date="2021-12" db="EMBL/GenBank/DDBJ databases">
        <title>Enterovibrio ZSDZ35 sp. nov. and Enterovibrio ZSDZ42 sp. nov., isolated from coastal seawater in Qingdao.</title>
        <authorList>
            <person name="Zhang P."/>
        </authorList>
    </citation>
    <scope>NUCLEOTIDE SEQUENCE</scope>
    <source>
        <strain evidence="2">ZSDZ42</strain>
    </source>
</reference>
<accession>A0ABT5R6U1</accession>
<organism evidence="2 3">
    <name type="scientific">Enterovibrio gelatinilyticus</name>
    <dbReference type="NCBI Taxonomy" id="2899819"/>
    <lineage>
        <taxon>Bacteria</taxon>
        <taxon>Pseudomonadati</taxon>
        <taxon>Pseudomonadota</taxon>
        <taxon>Gammaproteobacteria</taxon>
        <taxon>Vibrionales</taxon>
        <taxon>Vibrionaceae</taxon>
        <taxon>Enterovibrio</taxon>
    </lineage>
</organism>
<dbReference type="PANTHER" id="PTHR28047:SF5">
    <property type="entry name" value="PROTEIN DCG1"/>
    <property type="match status" value="1"/>
</dbReference>
<comment type="similarity">
    <text evidence="1">Belongs to the HyuE racemase family.</text>
</comment>
<gene>
    <name evidence="2" type="ORF">LRP50_21520</name>
</gene>
<protein>
    <submittedName>
        <fullName evidence="2">Aspartate/glutamate racemase family protein</fullName>
    </submittedName>
</protein>
<comment type="caution">
    <text evidence="2">The sequence shown here is derived from an EMBL/GenBank/DDBJ whole genome shotgun (WGS) entry which is preliminary data.</text>
</comment>
<dbReference type="InterPro" id="IPR053714">
    <property type="entry name" value="Iso_Racemase_Enz_sf"/>
</dbReference>
<dbReference type="EMBL" id="JAJUBC010000033">
    <property type="protein sequence ID" value="MDD1795704.1"/>
    <property type="molecule type" value="Genomic_DNA"/>
</dbReference>
<proteinExistence type="inferred from homology"/>
<sequence length="238" mass="25788">MTITVINPNGSASMTKHLEQGCNDMVLSHHTLEFQYCANSPLSIEGFSDGAAAAHHLADYVKHREQSGMYTAGYVVACFDDTGVDAAREYVQCPVVGIGEAAMQFASLLGSSFVVMTTLQRSVPIIERNIERYGLRHRCAGVFASNIPVLALEGKPNNYDKMLTVSREALSNRFGEVLVLGCAGMSQWQEKLQEDLGVPVIDGVKSAIKIVAALSDLGLNTSKALSYAYPEQKHESMP</sequence>
<dbReference type="Pfam" id="PF01177">
    <property type="entry name" value="Asp_Glu_race"/>
    <property type="match status" value="1"/>
</dbReference>